<dbReference type="Gene3D" id="1.10.8.430">
    <property type="entry name" value="Helical domain of apoptotic protease-activating factors"/>
    <property type="match status" value="1"/>
</dbReference>
<dbReference type="PANTHER" id="PTHR23155">
    <property type="entry name" value="DISEASE RESISTANCE PROTEIN RP"/>
    <property type="match status" value="1"/>
</dbReference>
<keyword evidence="9" id="KW-1185">Reference proteome</keyword>
<feature type="domain" description="Disease resistance protein winged helix" evidence="6">
    <location>
        <begin position="408"/>
        <end position="474"/>
    </location>
</feature>
<dbReference type="Gene3D" id="1.10.10.10">
    <property type="entry name" value="Winged helix-like DNA-binding domain superfamily/Winged helix DNA-binding domain"/>
    <property type="match status" value="1"/>
</dbReference>
<evidence type="ECO:0000256" key="3">
    <source>
        <dbReference type="ARBA" id="ARBA00022821"/>
    </source>
</evidence>
<dbReference type="InterPro" id="IPR038005">
    <property type="entry name" value="RX-like_CC"/>
</dbReference>
<dbReference type="Gene3D" id="1.20.5.4130">
    <property type="match status" value="1"/>
</dbReference>
<evidence type="ECO:0000256" key="1">
    <source>
        <dbReference type="ARBA" id="ARBA00022737"/>
    </source>
</evidence>
<dbReference type="InterPro" id="IPR032675">
    <property type="entry name" value="LRR_dom_sf"/>
</dbReference>
<gene>
    <name evidence="8" type="primary">LOC115955505</name>
</gene>
<proteinExistence type="predicted"/>
<dbReference type="FunFam" id="1.10.10.10:FF:000322">
    <property type="entry name" value="Probable disease resistance protein At1g63360"/>
    <property type="match status" value="1"/>
</dbReference>
<dbReference type="InterPro" id="IPR027417">
    <property type="entry name" value="P-loop_NTPase"/>
</dbReference>
<dbReference type="EMBL" id="LRBV02000008">
    <property type="status" value="NOT_ANNOTATED_CDS"/>
    <property type="molecule type" value="Genomic_DNA"/>
</dbReference>
<evidence type="ECO:0000313" key="8">
    <source>
        <dbReference type="EnsemblPlants" id="QL08p002507:mrna:CDS:1"/>
    </source>
</evidence>
<dbReference type="InterPro" id="IPR041118">
    <property type="entry name" value="Rx_N"/>
</dbReference>
<dbReference type="Pfam" id="PF23598">
    <property type="entry name" value="LRR_14"/>
    <property type="match status" value="1"/>
</dbReference>
<evidence type="ECO:0000256" key="2">
    <source>
        <dbReference type="ARBA" id="ARBA00022741"/>
    </source>
</evidence>
<dbReference type="OrthoDB" id="690341at2759"/>
<dbReference type="InterPro" id="IPR036388">
    <property type="entry name" value="WH-like_DNA-bd_sf"/>
</dbReference>
<dbReference type="Pfam" id="PF00931">
    <property type="entry name" value="NB-ARC"/>
    <property type="match status" value="1"/>
</dbReference>
<dbReference type="GO" id="GO:0043531">
    <property type="term" value="F:ADP binding"/>
    <property type="evidence" value="ECO:0007669"/>
    <property type="project" value="InterPro"/>
</dbReference>
<protein>
    <submittedName>
        <fullName evidence="8">Uncharacterized protein</fullName>
    </submittedName>
</protein>
<reference evidence="8 9" key="1">
    <citation type="journal article" date="2016" name="G3 (Bethesda)">
        <title>First Draft Assembly and Annotation of the Genome of a California Endemic Oak Quercus lobata Nee (Fagaceae).</title>
        <authorList>
            <person name="Sork V.L."/>
            <person name="Fitz-Gibbon S.T."/>
            <person name="Puiu D."/>
            <person name="Crepeau M."/>
            <person name="Gugger P.F."/>
            <person name="Sherman R."/>
            <person name="Stevens K."/>
            <person name="Langley C.H."/>
            <person name="Pellegrini M."/>
            <person name="Salzberg S.L."/>
        </authorList>
    </citation>
    <scope>NUCLEOTIDE SEQUENCE [LARGE SCALE GENOMIC DNA]</scope>
    <source>
        <strain evidence="8 9">cv. SW786</strain>
    </source>
</reference>
<dbReference type="Gene3D" id="3.40.50.300">
    <property type="entry name" value="P-loop containing nucleotide triphosphate hydrolases"/>
    <property type="match status" value="1"/>
</dbReference>
<sequence length="854" mass="98065">MAEIALSGALALVDRLLRIYPYVTHDIEEVKNLMDTLKGFLKDTDGREDTEGWKDLLKNVRNLAYEAEDVIEEYMFQVPEHFHTHQARKIVHNIAHPVKDFIPGIQLSSSMRGIKAKIKGRINDLETLRILSSNLPSSSTATEIPPEAYPYSSDEPLVGIERRGKELRRLILNNESRDVVISVLGGAGTGKTTLIYDVYQKVKESFECHAWVPVSRSCERMLERIWEALELPIYQGTDRRPCLHTHLQQKRYILVLDGIWSEDEWKCIRKVLPCNNQGSRIIVSTRKRNIASYCATSHDFIYDLNLNPLTWEEASELFLKKAFPNGKCLISCEEWSEKIVKRCEGLPQAIVAIGNILYGKPQTIMEFKKVHDNLEFEPGSLEYIGKFLQSYYHLSPNLKSCFMYFCNFSEDYSVTRGRLIRLWIAEGFIEEKRGQTLEQVADEYLDELVQMSLVQVSRWDCEGRLRSCRVSNLARGFILSKSEKENFVTVLTRPHTNLSQNHRRLSLHICTTNILQGKDFSHVRTFSMFGGDRSFELLVRGVFSNFRLLRVLDLENAVLLVFPQEVVTLNLLRYLSLRNTKIDSLPKSIKKLQNLIVLDLRQTFVLELPIGILEIPKLLYLLVDCRGRNNATVGVEVSQGIGCLKWLQKLSLIKANNKNGSIVEELENLIELRKLGITELKNKDSCDFCASIEKMENLSSLYVESANEFLDLNYVKKSPQMIENLSLGGRLHNIPEWILSLKGLFKLELKWSQLAKSPLEVLWGLPSLKVLHLHDAYSGEVLEFRAGWFLELRILVIEQCWWLKSVVIPGLAMPKLQKLTIENCNSLTMVRIAISTLTHLEKTNVPQHLLEFLD</sequence>
<dbReference type="GeneID" id="115955505"/>
<dbReference type="InParanoid" id="A0A7N2M9W8"/>
<dbReference type="InterPro" id="IPR055414">
    <property type="entry name" value="LRR_R13L4/SHOC2-like"/>
</dbReference>
<accession>A0A7N2M9W8</accession>
<name>A0A7N2M9W8_QUELO</name>
<dbReference type="CDD" id="cd14798">
    <property type="entry name" value="RX-CC_like"/>
    <property type="match status" value="1"/>
</dbReference>
<dbReference type="EnsemblPlants" id="QL08p002507:mrna">
    <property type="protein sequence ID" value="QL08p002507:mrna:CDS:1"/>
    <property type="gene ID" value="QL08p002507"/>
</dbReference>
<dbReference type="AlphaFoldDB" id="A0A7N2M9W8"/>
<feature type="domain" description="Disease resistance R13L4/SHOC-2-like LRR" evidence="7">
    <location>
        <begin position="522"/>
        <end position="845"/>
    </location>
</feature>
<keyword evidence="2" id="KW-0547">Nucleotide-binding</keyword>
<evidence type="ECO:0000259" key="6">
    <source>
        <dbReference type="Pfam" id="PF23559"/>
    </source>
</evidence>
<keyword evidence="3" id="KW-0611">Plant defense</keyword>
<feature type="domain" description="Disease resistance N-terminal" evidence="5">
    <location>
        <begin position="23"/>
        <end position="83"/>
    </location>
</feature>
<dbReference type="RefSeq" id="XP_030929495.1">
    <property type="nucleotide sequence ID" value="XM_031073635.1"/>
</dbReference>
<dbReference type="InterPro" id="IPR044974">
    <property type="entry name" value="Disease_R_plants"/>
</dbReference>
<dbReference type="PANTHER" id="PTHR23155:SF1205">
    <property type="entry name" value="DISEASE RESISTANCE PROTEIN RPM1"/>
    <property type="match status" value="1"/>
</dbReference>
<dbReference type="Pfam" id="PF18052">
    <property type="entry name" value="Rx_N"/>
    <property type="match status" value="1"/>
</dbReference>
<dbReference type="Proteomes" id="UP000594261">
    <property type="component" value="Chromosome 8"/>
</dbReference>
<reference evidence="8" key="2">
    <citation type="submission" date="2021-01" db="UniProtKB">
        <authorList>
            <consortium name="EnsemblPlants"/>
        </authorList>
    </citation>
    <scope>IDENTIFICATION</scope>
</reference>
<dbReference type="Gene3D" id="3.80.10.10">
    <property type="entry name" value="Ribonuclease Inhibitor"/>
    <property type="match status" value="1"/>
</dbReference>
<evidence type="ECO:0000259" key="4">
    <source>
        <dbReference type="Pfam" id="PF00931"/>
    </source>
</evidence>
<dbReference type="PRINTS" id="PR00364">
    <property type="entry name" value="DISEASERSIST"/>
</dbReference>
<dbReference type="InterPro" id="IPR058922">
    <property type="entry name" value="WHD_DRP"/>
</dbReference>
<dbReference type="InterPro" id="IPR042197">
    <property type="entry name" value="Apaf_helical"/>
</dbReference>
<evidence type="ECO:0000259" key="5">
    <source>
        <dbReference type="Pfam" id="PF18052"/>
    </source>
</evidence>
<feature type="domain" description="NB-ARC" evidence="4">
    <location>
        <begin position="172"/>
        <end position="325"/>
    </location>
</feature>
<dbReference type="Gramene" id="QL08p002507:mrna">
    <property type="protein sequence ID" value="QL08p002507:mrna:CDS:1"/>
    <property type="gene ID" value="QL08p002507"/>
</dbReference>
<keyword evidence="1" id="KW-0677">Repeat</keyword>
<dbReference type="InterPro" id="IPR002182">
    <property type="entry name" value="NB-ARC"/>
</dbReference>
<evidence type="ECO:0000313" key="9">
    <source>
        <dbReference type="Proteomes" id="UP000594261"/>
    </source>
</evidence>
<dbReference type="OMA" id="MEENAMP"/>
<organism evidence="8 9">
    <name type="scientific">Quercus lobata</name>
    <name type="common">Valley oak</name>
    <dbReference type="NCBI Taxonomy" id="97700"/>
    <lineage>
        <taxon>Eukaryota</taxon>
        <taxon>Viridiplantae</taxon>
        <taxon>Streptophyta</taxon>
        <taxon>Embryophyta</taxon>
        <taxon>Tracheophyta</taxon>
        <taxon>Spermatophyta</taxon>
        <taxon>Magnoliopsida</taxon>
        <taxon>eudicotyledons</taxon>
        <taxon>Gunneridae</taxon>
        <taxon>Pentapetalae</taxon>
        <taxon>rosids</taxon>
        <taxon>fabids</taxon>
        <taxon>Fagales</taxon>
        <taxon>Fagaceae</taxon>
        <taxon>Quercus</taxon>
    </lineage>
</organism>
<dbReference type="Pfam" id="PF23559">
    <property type="entry name" value="WHD_DRP"/>
    <property type="match status" value="1"/>
</dbReference>
<dbReference type="GO" id="GO:0098542">
    <property type="term" value="P:defense response to other organism"/>
    <property type="evidence" value="ECO:0007669"/>
    <property type="project" value="TreeGrafter"/>
</dbReference>
<dbReference type="KEGG" id="qlo:115955505"/>
<dbReference type="SUPFAM" id="SSF52058">
    <property type="entry name" value="L domain-like"/>
    <property type="match status" value="1"/>
</dbReference>
<dbReference type="SUPFAM" id="SSF52540">
    <property type="entry name" value="P-loop containing nucleoside triphosphate hydrolases"/>
    <property type="match status" value="1"/>
</dbReference>
<evidence type="ECO:0000259" key="7">
    <source>
        <dbReference type="Pfam" id="PF23598"/>
    </source>
</evidence>